<evidence type="ECO:0000256" key="1">
    <source>
        <dbReference type="ARBA" id="ARBA00022737"/>
    </source>
</evidence>
<dbReference type="Gene3D" id="1.10.1780.10">
    <property type="entry name" value="Clp, N-terminal domain"/>
    <property type="match status" value="1"/>
</dbReference>
<dbReference type="InterPro" id="IPR027417">
    <property type="entry name" value="P-loop_NTPase"/>
</dbReference>
<comment type="caution">
    <text evidence="5">The sequence shown here is derived from an EMBL/GenBank/DDBJ whole genome shotgun (WGS) entry which is preliminary data.</text>
</comment>
<organism evidence="5 6">
    <name type="scientific">Cucumis melo var. makuwa</name>
    <name type="common">Oriental melon</name>
    <dbReference type="NCBI Taxonomy" id="1194695"/>
    <lineage>
        <taxon>Eukaryota</taxon>
        <taxon>Viridiplantae</taxon>
        <taxon>Streptophyta</taxon>
        <taxon>Embryophyta</taxon>
        <taxon>Tracheophyta</taxon>
        <taxon>Spermatophyta</taxon>
        <taxon>Magnoliopsida</taxon>
        <taxon>eudicotyledons</taxon>
        <taxon>Gunneridae</taxon>
        <taxon>Pentapetalae</taxon>
        <taxon>rosids</taxon>
        <taxon>fabids</taxon>
        <taxon>Cucurbitales</taxon>
        <taxon>Cucurbitaceae</taxon>
        <taxon>Benincaseae</taxon>
        <taxon>Cucumis</taxon>
    </lineage>
</organism>
<dbReference type="Pfam" id="PF07724">
    <property type="entry name" value="AAA_2"/>
    <property type="match status" value="1"/>
</dbReference>
<dbReference type="InterPro" id="IPR036628">
    <property type="entry name" value="Clp_N_dom_sf"/>
</dbReference>
<feature type="region of interest" description="Disordered" evidence="3">
    <location>
        <begin position="632"/>
        <end position="652"/>
    </location>
</feature>
<dbReference type="STRING" id="1194695.A0A5A7SL68"/>
<name>A0A5A7SL68_CUCMM</name>
<evidence type="ECO:0000313" key="6">
    <source>
        <dbReference type="Proteomes" id="UP000321393"/>
    </source>
</evidence>
<accession>A0A5A7SL68</accession>
<dbReference type="InterPro" id="IPR003959">
    <property type="entry name" value="ATPase_AAA_core"/>
</dbReference>
<dbReference type="InterPro" id="IPR051650">
    <property type="entry name" value="SL_signaling_regulator"/>
</dbReference>
<dbReference type="PANTHER" id="PTHR43572:SF38">
    <property type="entry name" value="PROTEIN SMAX1-LIKE 6"/>
    <property type="match status" value="1"/>
</dbReference>
<sequence>MPTPVSAARQCLTEEAARALDDAVSVARRRCHAQTTSLHAVSALLSLPSSTLRDACSRARSCAYLPRLQFRALDLSVGVSLDRLPSSKPTEEPPVSNSLMAAIKRSQANQRRHPESFHLHQIHNQQQTPSILKVELKYFILSILDDPIVSRVFGEAGFRSCDIKLAIMHPPLTHHGSRFPRSARCPPIFLCNLTDSDLGHRNFPFSFSGGYGNGDDDANTRRIGEILVRKTGRNPLLIGVYAADALRSFTDCVQRCKTDSLPMEISGLKVICIEKEISEFVSGNGSKETMKSKFEEIFGMVQQCSGPVSQLTDLLKLYNGKVWLIGAVGTYRMHEKFLAKFSTIEKDWDLHLLPITSKPMVDVFGAKSSFMGSFVPFGGFFPSQSNFPSQLSSPNQSFTRCHQCTDKFEQEVAAIWKPGSSTVLGHHSESSLHMPPTELDAKCKEFDMYKTRDDRSAMSDKVIGLQKEWNDICRLHQRQLFPKLDTSHTMHGVSFESPRFALDHERSGEEPSSVTGDRFVIGHPCLSRDLQNNLNTKQARQISEISDSHTDNFQSNIVTRASPGEAESLRIFSNPVVPKGHLHSDKPLPSSFISVTTDLGLGTLYASAGENKRKIVDLESQKVCIQHLTGSNKTEYSRPSNNNPGKSSGFSDLSAGQGLDMREFKSLWNALNEKVSWQGRATTSIVETILRCRTGGGRRRSSNSRGDIWLTFLGPDMMGKRKISFALAELVFGSRENLISVDFGSQDRDRRPNSLFDCQGLNGYDERFRGQTVVDYIAGELTKKPSSVVLLENVDKADVRAKSCLSQAIATGKFLDSHGRQFTINNTIFLTTLTNKIKKTSNLDSEEQTEFSEERILAARNCQMQITVQGFTCDVSKCNNTNVRITSAPRGSSNLLIFKKRKLDDEFTELKKASSSSMSFLDLNLPVEEVEDESNDGDCDSDSASEGSEAWVDEFLEQVDEKIMFKPYNFDEAAEKLVKGINLQFRRVFGSEVVLEIDYKIVVQILAAKWVSEKKNAMEEWLELVLHRSFVEAEHKYQMGCGSVIKLVCKEDCVMEDQAAGIFLPAKIKLN</sequence>
<evidence type="ECO:0000313" key="5">
    <source>
        <dbReference type="EMBL" id="KAA0031832.1"/>
    </source>
</evidence>
<keyword evidence="1 2" id="KW-0677">Repeat</keyword>
<gene>
    <name evidence="5" type="ORF">E6C27_scaffold848G00820</name>
</gene>
<dbReference type="AlphaFoldDB" id="A0A5A7SL68"/>
<dbReference type="Pfam" id="PF26587">
    <property type="entry name" value="AAA_lid_SMAX1"/>
    <property type="match status" value="1"/>
</dbReference>
<evidence type="ECO:0000259" key="4">
    <source>
        <dbReference type="PROSITE" id="PS51903"/>
    </source>
</evidence>
<feature type="domain" description="Clp R" evidence="4">
    <location>
        <begin position="8"/>
        <end position="174"/>
    </location>
</feature>
<proteinExistence type="predicted"/>
<dbReference type="OrthoDB" id="1723324at2759"/>
<dbReference type="EMBL" id="SSTE01022690">
    <property type="protein sequence ID" value="KAA0031832.1"/>
    <property type="molecule type" value="Genomic_DNA"/>
</dbReference>
<evidence type="ECO:0000256" key="2">
    <source>
        <dbReference type="PROSITE-ProRule" id="PRU01251"/>
    </source>
</evidence>
<dbReference type="Proteomes" id="UP000321393">
    <property type="component" value="Unassembled WGS sequence"/>
</dbReference>
<dbReference type="PROSITE" id="PS51903">
    <property type="entry name" value="CLP_R"/>
    <property type="match status" value="1"/>
</dbReference>
<dbReference type="SUPFAM" id="SSF52540">
    <property type="entry name" value="P-loop containing nucleoside triphosphate hydrolases"/>
    <property type="match status" value="1"/>
</dbReference>
<dbReference type="InterPro" id="IPR004176">
    <property type="entry name" value="Clp_R_N"/>
</dbReference>
<evidence type="ECO:0000256" key="3">
    <source>
        <dbReference type="SAM" id="MobiDB-lite"/>
    </source>
</evidence>
<dbReference type="GO" id="GO:0016887">
    <property type="term" value="F:ATP hydrolysis activity"/>
    <property type="evidence" value="ECO:0007669"/>
    <property type="project" value="InterPro"/>
</dbReference>
<protein>
    <submittedName>
        <fullName evidence="5">Protein SMAX1-LIKE 6</fullName>
    </submittedName>
</protein>
<dbReference type="Gene3D" id="3.40.50.300">
    <property type="entry name" value="P-loop containing nucleotide triphosphate hydrolases"/>
    <property type="match status" value="1"/>
</dbReference>
<feature type="compositionally biased region" description="Polar residues" evidence="3">
    <location>
        <begin position="632"/>
        <end position="651"/>
    </location>
</feature>
<reference evidence="5 6" key="1">
    <citation type="submission" date="2019-08" db="EMBL/GenBank/DDBJ databases">
        <title>Draft genome sequences of two oriental melons (Cucumis melo L. var makuwa).</title>
        <authorList>
            <person name="Kwon S.-Y."/>
        </authorList>
    </citation>
    <scope>NUCLEOTIDE SEQUENCE [LARGE SCALE GENOMIC DNA]</scope>
    <source>
        <strain evidence="6">cv. SW 3</strain>
        <tissue evidence="5">Leaf</tissue>
    </source>
</reference>
<dbReference type="GO" id="GO:0005524">
    <property type="term" value="F:ATP binding"/>
    <property type="evidence" value="ECO:0007669"/>
    <property type="project" value="InterPro"/>
</dbReference>
<dbReference type="PANTHER" id="PTHR43572">
    <property type="entry name" value="CHAPERONE PROTEIN CLPD, CHLOROPLASTIC"/>
    <property type="match status" value="1"/>
</dbReference>
<dbReference type="SUPFAM" id="SSF81923">
    <property type="entry name" value="Double Clp-N motif"/>
    <property type="match status" value="1"/>
</dbReference>
<dbReference type="InterPro" id="IPR058954">
    <property type="entry name" value="AAA_lid_SMAX1"/>
</dbReference>